<gene>
    <name evidence="1" type="ORF">EI981_14955</name>
</gene>
<dbReference type="EMBL" id="CP034346">
    <property type="protein sequence ID" value="AZS15615.1"/>
    <property type="molecule type" value="Genomic_DNA"/>
</dbReference>
<evidence type="ECO:0000313" key="2">
    <source>
        <dbReference type="Proteomes" id="UP000270678"/>
    </source>
</evidence>
<dbReference type="Proteomes" id="UP000270678">
    <property type="component" value="Chromosome"/>
</dbReference>
<dbReference type="KEGG" id="plut:EI981_14955"/>
<organism evidence="1 2">
    <name type="scientific">Paenibacillus lutimineralis</name>
    <dbReference type="NCBI Taxonomy" id="2707005"/>
    <lineage>
        <taxon>Bacteria</taxon>
        <taxon>Bacillati</taxon>
        <taxon>Bacillota</taxon>
        <taxon>Bacilli</taxon>
        <taxon>Bacillales</taxon>
        <taxon>Paenibacillaceae</taxon>
        <taxon>Paenibacillus</taxon>
    </lineage>
</organism>
<reference evidence="2" key="1">
    <citation type="submission" date="2018-12" db="EMBL/GenBank/DDBJ databases">
        <title>Complete genome sequence of Paenibacillus sp. MBLB1234.</title>
        <authorList>
            <person name="Nam Y.-D."/>
            <person name="Kang J."/>
            <person name="Chung W.-H."/>
            <person name="Park Y.S."/>
        </authorList>
    </citation>
    <scope>NUCLEOTIDE SEQUENCE [LARGE SCALE GENOMIC DNA]</scope>
    <source>
        <strain evidence="2">MBLB1234</strain>
    </source>
</reference>
<sequence length="208" mass="24994">MRMNNVFLTKTFWERYFWKLQDDFSYEFFEDNPLRFQLTARDALLLDPGEDLVYISLGYQYKDEEGIEIAWDDEAYFHPFVMRFNEFLAIVDQIAAVHHIEAWIPALLLRRFIGIESFAEYHKVSAWELDMRKTSGLFTEDELDEWLEESKPLDEAYWHELNKEWKFKEPYGWVFEGEDANSLRNSANSSFPFQKWNRMLAELGCASF</sequence>
<protein>
    <submittedName>
        <fullName evidence="1">Uncharacterized protein</fullName>
    </submittedName>
</protein>
<dbReference type="OrthoDB" id="2612449at2"/>
<evidence type="ECO:0000313" key="1">
    <source>
        <dbReference type="EMBL" id="AZS15615.1"/>
    </source>
</evidence>
<proteinExistence type="predicted"/>
<dbReference type="RefSeq" id="WP_126999427.1">
    <property type="nucleotide sequence ID" value="NZ_CP034346.1"/>
</dbReference>
<dbReference type="AlphaFoldDB" id="A0A3Q9IDG3"/>
<name>A0A3Q9IDG3_9BACL</name>
<accession>A0A3Q9IDG3</accession>
<keyword evidence="2" id="KW-1185">Reference proteome</keyword>